<gene>
    <name evidence="1" type="ORF">A2983_03585</name>
</gene>
<sequence length="416" mass="45961">MDKKRILLIILFLLVSALMAYAIYFVFFRKTTPLSTAPIGKKPTVGQNAFPTAGEGKPITPDTAPANLPTSQTNQPTFVSEEIIETPKKITTNYTFDRVSTVVETPVRSVTTVGGTTKFYNSEDGKFYKIDSNGTVVTLDDQVFYNVKDVAWSPKNNESIIQYPDGANIYYNFETKKQVTLPKHWDEFSFSPQGDQIAAKSIGIAPENRWIITAAPDGSSVRLIEPMGTNQDKVIMDWSPNRQVVALSRTGEPLGDDRQQILLVGLNKENFRGLVVEGRGLQTKWSKEGTKLLHSVYSANSDFKPELWIVDAKPDSVGGNRKLLNVQTWASKCAMGDERFIYCGVPEQLDTGAGFAPAIANQTPDILYKIDTVTGIKTEIPTENNFTVDTISVSEDGQSLYITDKNKSGAFKVTTI</sequence>
<reference evidence="1 2" key="1">
    <citation type="journal article" date="2016" name="Nat. Commun.">
        <title>Thousands of microbial genomes shed light on interconnected biogeochemical processes in an aquifer system.</title>
        <authorList>
            <person name="Anantharaman K."/>
            <person name="Brown C.T."/>
            <person name="Hug L.A."/>
            <person name="Sharon I."/>
            <person name="Castelle C.J."/>
            <person name="Probst A.J."/>
            <person name="Thomas B.C."/>
            <person name="Singh A."/>
            <person name="Wilkins M.J."/>
            <person name="Karaoz U."/>
            <person name="Brodie E.L."/>
            <person name="Williams K.H."/>
            <person name="Hubbard S.S."/>
            <person name="Banfield J.F."/>
        </authorList>
    </citation>
    <scope>NUCLEOTIDE SEQUENCE [LARGE SCALE GENOMIC DNA]</scope>
</reference>
<organism evidence="1 2">
    <name type="scientific">Candidatus Magasanikbacteria bacterium RIFCSPLOWO2_01_FULL_40_15</name>
    <dbReference type="NCBI Taxonomy" id="1798686"/>
    <lineage>
        <taxon>Bacteria</taxon>
        <taxon>Candidatus Magasanikiibacteriota</taxon>
    </lineage>
</organism>
<dbReference type="SUPFAM" id="SSF82171">
    <property type="entry name" value="DPP6 N-terminal domain-like"/>
    <property type="match status" value="1"/>
</dbReference>
<comment type="caution">
    <text evidence="1">The sequence shown here is derived from an EMBL/GenBank/DDBJ whole genome shotgun (WGS) entry which is preliminary data.</text>
</comment>
<dbReference type="InterPro" id="IPR011042">
    <property type="entry name" value="6-blade_b-propeller_TolB-like"/>
</dbReference>
<dbReference type="Proteomes" id="UP000177040">
    <property type="component" value="Unassembled WGS sequence"/>
</dbReference>
<dbReference type="Gene3D" id="2.120.10.30">
    <property type="entry name" value="TolB, C-terminal domain"/>
    <property type="match status" value="1"/>
</dbReference>
<accession>A0A1F6N2H0</accession>
<evidence type="ECO:0000313" key="2">
    <source>
        <dbReference type="Proteomes" id="UP000177040"/>
    </source>
</evidence>
<proteinExistence type="predicted"/>
<name>A0A1F6N2H0_9BACT</name>
<dbReference type="AlphaFoldDB" id="A0A1F6N2H0"/>
<protein>
    <submittedName>
        <fullName evidence="1">Uncharacterized protein</fullName>
    </submittedName>
</protein>
<dbReference type="EMBL" id="MFQH01000017">
    <property type="protein sequence ID" value="OGH78129.1"/>
    <property type="molecule type" value="Genomic_DNA"/>
</dbReference>
<evidence type="ECO:0000313" key="1">
    <source>
        <dbReference type="EMBL" id="OGH78129.1"/>
    </source>
</evidence>